<evidence type="ECO:0000259" key="4">
    <source>
        <dbReference type="Pfam" id="PF11938"/>
    </source>
</evidence>
<reference evidence="5" key="1">
    <citation type="journal article" date="2020" name="G3 (Bethesda)">
        <title>High-Quality Assemblies for Three Invasive Social Wasps from the &lt;i&gt;Vespula&lt;/i&gt; Genus.</title>
        <authorList>
            <person name="Harrop T.W.R."/>
            <person name="Guhlin J."/>
            <person name="McLaughlin G.M."/>
            <person name="Permina E."/>
            <person name="Stockwell P."/>
            <person name="Gilligan J."/>
            <person name="Le Lec M.F."/>
            <person name="Gruber M.A.M."/>
            <person name="Quinn O."/>
            <person name="Lovegrove M."/>
            <person name="Duncan E.J."/>
            <person name="Remnant E.J."/>
            <person name="Van Eeckhoven J."/>
            <person name="Graham B."/>
            <person name="Knapp R.A."/>
            <person name="Langford K.W."/>
            <person name="Kronenberg Z."/>
            <person name="Press M.O."/>
            <person name="Eacker S.M."/>
            <person name="Wilson-Rankin E.E."/>
            <person name="Purcell J."/>
            <person name="Lester P.J."/>
            <person name="Dearden P.K."/>
        </authorList>
    </citation>
    <scope>NUCLEOTIDE SEQUENCE</scope>
    <source>
        <strain evidence="5">Linc-1</strain>
    </source>
</reference>
<dbReference type="Pfam" id="PF11938">
    <property type="entry name" value="DUF3456"/>
    <property type="match status" value="1"/>
</dbReference>
<evidence type="ECO:0000313" key="5">
    <source>
        <dbReference type="EMBL" id="KAF7414609.1"/>
    </source>
</evidence>
<sequence>MKIRKRFGTDIIVITILLSTFSSFYIWTPVLKQLQIQHGNKEKESSEFYKPYKVKLMPYIKQKNLKEAEEYAESLYRSEFKTCKIVATELEARLDETGKTHDVIEIGYSVDDIVPKKRKEYKKSELRLVESMENICERILQYNIHKERTDSTRFAKGMSQTFKTLHGLVDKGVKVELGIPYELWDNPSVEITTLKTQCENLLENHEQDIEDWYYNYQGKVPLMKYLCSDRALKGQDDSCLKEKNNTGKNNIKEEKRKTKKNVNIENEIRNTNDIKEEL</sequence>
<dbReference type="PANTHER" id="PTHR15382:SF8">
    <property type="entry name" value="CANOPY B"/>
    <property type="match status" value="1"/>
</dbReference>
<name>A0A834NNM3_VESGE</name>
<evidence type="ECO:0000256" key="1">
    <source>
        <dbReference type="ARBA" id="ARBA00007285"/>
    </source>
</evidence>
<organism evidence="5 6">
    <name type="scientific">Vespula germanica</name>
    <name type="common">German yellow jacket</name>
    <name type="synonym">Paravespula germanica</name>
    <dbReference type="NCBI Taxonomy" id="30212"/>
    <lineage>
        <taxon>Eukaryota</taxon>
        <taxon>Metazoa</taxon>
        <taxon>Ecdysozoa</taxon>
        <taxon>Arthropoda</taxon>
        <taxon>Hexapoda</taxon>
        <taxon>Insecta</taxon>
        <taxon>Pterygota</taxon>
        <taxon>Neoptera</taxon>
        <taxon>Endopterygota</taxon>
        <taxon>Hymenoptera</taxon>
        <taxon>Apocrita</taxon>
        <taxon>Aculeata</taxon>
        <taxon>Vespoidea</taxon>
        <taxon>Vespidae</taxon>
        <taxon>Vespinae</taxon>
        <taxon>Vespula</taxon>
    </lineage>
</organism>
<dbReference type="Proteomes" id="UP000617340">
    <property type="component" value="Unassembled WGS sequence"/>
</dbReference>
<keyword evidence="2" id="KW-0732">Signal</keyword>
<evidence type="ECO:0000256" key="3">
    <source>
        <dbReference type="SAM" id="Phobius"/>
    </source>
</evidence>
<dbReference type="InterPro" id="IPR021852">
    <property type="entry name" value="DUF3456"/>
</dbReference>
<evidence type="ECO:0000313" key="6">
    <source>
        <dbReference type="Proteomes" id="UP000617340"/>
    </source>
</evidence>
<dbReference type="EMBL" id="JACSDZ010000002">
    <property type="protein sequence ID" value="KAF7414609.1"/>
    <property type="molecule type" value="Genomic_DNA"/>
</dbReference>
<proteinExistence type="inferred from homology"/>
<dbReference type="PANTHER" id="PTHR15382">
    <property type="entry name" value="CTG4A-RELATED"/>
    <property type="match status" value="1"/>
</dbReference>
<comment type="caution">
    <text evidence="5">The sequence shown here is derived from an EMBL/GenBank/DDBJ whole genome shotgun (WGS) entry which is preliminary data.</text>
</comment>
<protein>
    <recommendedName>
        <fullName evidence="4">DUF3456 domain-containing protein</fullName>
    </recommendedName>
</protein>
<comment type="similarity">
    <text evidence="1">Belongs to the canopy family.</text>
</comment>
<feature type="transmembrane region" description="Helical" evidence="3">
    <location>
        <begin position="7"/>
        <end position="27"/>
    </location>
</feature>
<keyword evidence="3" id="KW-1133">Transmembrane helix</keyword>
<dbReference type="AlphaFoldDB" id="A0A834NNM3"/>
<gene>
    <name evidence="5" type="ORF">HZH68_003098</name>
</gene>
<keyword evidence="6" id="KW-1185">Reference proteome</keyword>
<accession>A0A834NNM3</accession>
<keyword evidence="3" id="KW-0812">Transmembrane</keyword>
<keyword evidence="3" id="KW-0472">Membrane</keyword>
<feature type="domain" description="DUF3456" evidence="4">
    <location>
        <begin position="82"/>
        <end position="236"/>
    </location>
</feature>
<evidence type="ECO:0000256" key="2">
    <source>
        <dbReference type="ARBA" id="ARBA00022729"/>
    </source>
</evidence>